<feature type="compositionally biased region" description="Basic and acidic residues" evidence="1">
    <location>
        <begin position="229"/>
        <end position="247"/>
    </location>
</feature>
<dbReference type="EMBL" id="CP031040">
    <property type="protein sequence ID" value="QDZ22367.1"/>
    <property type="molecule type" value="Genomic_DNA"/>
</dbReference>
<name>A0A5B8MPL3_9CHLO</name>
<gene>
    <name evidence="2" type="ORF">A3770_07p48850</name>
</gene>
<dbReference type="AlphaFoldDB" id="A0A5B8MPL3"/>
<feature type="compositionally biased region" description="Polar residues" evidence="1">
    <location>
        <begin position="199"/>
        <end position="215"/>
    </location>
</feature>
<evidence type="ECO:0000313" key="2">
    <source>
        <dbReference type="EMBL" id="QDZ22367.1"/>
    </source>
</evidence>
<protein>
    <submittedName>
        <fullName evidence="2">Uncharacterized protein</fullName>
    </submittedName>
</protein>
<evidence type="ECO:0000313" key="3">
    <source>
        <dbReference type="Proteomes" id="UP000316726"/>
    </source>
</evidence>
<feature type="region of interest" description="Disordered" evidence="1">
    <location>
        <begin position="150"/>
        <end position="247"/>
    </location>
</feature>
<sequence length="247" mass="27414">MSSTSNGRGGQVRFTTYSHRAVYDPNNPSASCEYESFSRGIREGEPGPASGQGRGKVIISETHRTYSDLAGYERLGLARTPCFVDLSATCQLGEQGQSVTRERFASGEERTSQSFASLDASNASAFDRSWQEHAASRGLDRIQFLKGSSATREQIQQQQRRGRAVQSEEEREIARRGREMFNQHTERIVRQARELGGTARTSRASARQGQTQTGSRGLPAASNAGGQSQDERQAREWARQEAQRFWS</sequence>
<dbReference type="Proteomes" id="UP000316726">
    <property type="component" value="Chromosome 7"/>
</dbReference>
<organism evidence="2 3">
    <name type="scientific">Chloropicon primus</name>
    <dbReference type="NCBI Taxonomy" id="1764295"/>
    <lineage>
        <taxon>Eukaryota</taxon>
        <taxon>Viridiplantae</taxon>
        <taxon>Chlorophyta</taxon>
        <taxon>Chloropicophyceae</taxon>
        <taxon>Chloropicales</taxon>
        <taxon>Chloropicaceae</taxon>
        <taxon>Chloropicon</taxon>
    </lineage>
</organism>
<feature type="compositionally biased region" description="Basic and acidic residues" evidence="1">
    <location>
        <begin position="166"/>
        <end position="193"/>
    </location>
</feature>
<proteinExistence type="predicted"/>
<keyword evidence="3" id="KW-1185">Reference proteome</keyword>
<reference evidence="2 3" key="1">
    <citation type="submission" date="2018-07" db="EMBL/GenBank/DDBJ databases">
        <title>The complete nuclear genome of the prasinophyte Chloropicon primus (CCMP1205).</title>
        <authorList>
            <person name="Pombert J.-F."/>
            <person name="Otis C."/>
            <person name="Turmel M."/>
            <person name="Lemieux C."/>
        </authorList>
    </citation>
    <scope>NUCLEOTIDE SEQUENCE [LARGE SCALE GENOMIC DNA]</scope>
    <source>
        <strain evidence="2 3">CCMP1205</strain>
    </source>
</reference>
<evidence type="ECO:0000256" key="1">
    <source>
        <dbReference type="SAM" id="MobiDB-lite"/>
    </source>
</evidence>
<accession>A0A5B8MPL3</accession>